<dbReference type="OrthoDB" id="5945798at2759"/>
<feature type="domain" description="SET" evidence="11">
    <location>
        <begin position="179"/>
        <end position="468"/>
    </location>
</feature>
<dbReference type="GO" id="GO:0032259">
    <property type="term" value="P:methylation"/>
    <property type="evidence" value="ECO:0007669"/>
    <property type="project" value="UniProtKB-KW"/>
</dbReference>
<comment type="function">
    <text evidence="7">Protein-lysine N-methyltransferase. Monomethylates PRMT5, modulating its transcriptional activity. May also act as a histone methyltransferase. Plays a critical role in cardiac development. Acts as a key epigenetic regulator of gene expression during cardiac development via its dual activities as a methyltransferase and negative regulator of HDAC1.</text>
</comment>
<keyword evidence="4" id="KW-0479">Metal-binding</keyword>
<dbReference type="InterPro" id="IPR001214">
    <property type="entry name" value="SET_dom"/>
</dbReference>
<protein>
    <recommendedName>
        <fullName evidence="8">Protein-lysine N-methyltransferase SMYD4</fullName>
    </recommendedName>
    <alternativeName>
        <fullName evidence="9">SET and MYND domain-containing protein 4</fullName>
    </alternativeName>
</protein>
<evidence type="ECO:0000256" key="6">
    <source>
        <dbReference type="ARBA" id="ARBA00022833"/>
    </source>
</evidence>
<dbReference type="SUPFAM" id="SSF144232">
    <property type="entry name" value="HIT/MYND zinc finger-like"/>
    <property type="match status" value="1"/>
</dbReference>
<evidence type="ECO:0000313" key="14">
    <source>
        <dbReference type="Proteomes" id="UP000838756"/>
    </source>
</evidence>
<evidence type="ECO:0000259" key="11">
    <source>
        <dbReference type="PROSITE" id="PS50280"/>
    </source>
</evidence>
<organism evidence="13 14">
    <name type="scientific">Pararge aegeria aegeria</name>
    <dbReference type="NCBI Taxonomy" id="348720"/>
    <lineage>
        <taxon>Eukaryota</taxon>
        <taxon>Metazoa</taxon>
        <taxon>Ecdysozoa</taxon>
        <taxon>Arthropoda</taxon>
        <taxon>Hexapoda</taxon>
        <taxon>Insecta</taxon>
        <taxon>Pterygota</taxon>
        <taxon>Neoptera</taxon>
        <taxon>Endopterygota</taxon>
        <taxon>Lepidoptera</taxon>
        <taxon>Glossata</taxon>
        <taxon>Ditrysia</taxon>
        <taxon>Papilionoidea</taxon>
        <taxon>Nymphalidae</taxon>
        <taxon>Satyrinae</taxon>
        <taxon>Satyrini</taxon>
        <taxon>Parargina</taxon>
        <taxon>Pararge</taxon>
    </lineage>
</organism>
<dbReference type="InterPro" id="IPR052097">
    <property type="entry name" value="SET-MYND_domain_protein"/>
</dbReference>
<evidence type="ECO:0000256" key="4">
    <source>
        <dbReference type="ARBA" id="ARBA00022723"/>
    </source>
</evidence>
<evidence type="ECO:0000256" key="10">
    <source>
        <dbReference type="PROSITE-ProRule" id="PRU00134"/>
    </source>
</evidence>
<evidence type="ECO:0000259" key="12">
    <source>
        <dbReference type="PROSITE" id="PS50865"/>
    </source>
</evidence>
<name>A0A8S4RJN8_9NEOP</name>
<dbReference type="PROSITE" id="PS50280">
    <property type="entry name" value="SET"/>
    <property type="match status" value="1"/>
</dbReference>
<keyword evidence="3" id="KW-0949">S-adenosyl-L-methionine</keyword>
<proteinExistence type="predicted"/>
<dbReference type="Gene3D" id="6.10.140.2220">
    <property type="match status" value="1"/>
</dbReference>
<dbReference type="GO" id="GO:0005737">
    <property type="term" value="C:cytoplasm"/>
    <property type="evidence" value="ECO:0007669"/>
    <property type="project" value="TreeGrafter"/>
</dbReference>
<dbReference type="InterPro" id="IPR046341">
    <property type="entry name" value="SET_dom_sf"/>
</dbReference>
<evidence type="ECO:0000256" key="5">
    <source>
        <dbReference type="ARBA" id="ARBA00022771"/>
    </source>
</evidence>
<feature type="domain" description="MYND-type" evidence="12">
    <location>
        <begin position="224"/>
        <end position="263"/>
    </location>
</feature>
<keyword evidence="14" id="KW-1185">Reference proteome</keyword>
<reference evidence="13" key="1">
    <citation type="submission" date="2022-03" db="EMBL/GenBank/DDBJ databases">
        <authorList>
            <person name="Lindestad O."/>
        </authorList>
    </citation>
    <scope>NUCLEOTIDE SEQUENCE</scope>
</reference>
<dbReference type="Proteomes" id="UP000838756">
    <property type="component" value="Unassembled WGS sequence"/>
</dbReference>
<keyword evidence="6" id="KW-0862">Zinc</keyword>
<dbReference type="EMBL" id="CAKXAJ010025178">
    <property type="protein sequence ID" value="CAH2236054.1"/>
    <property type="molecule type" value="Genomic_DNA"/>
</dbReference>
<evidence type="ECO:0000256" key="3">
    <source>
        <dbReference type="ARBA" id="ARBA00022691"/>
    </source>
</evidence>
<dbReference type="Gene3D" id="2.170.270.10">
    <property type="entry name" value="SET domain"/>
    <property type="match status" value="1"/>
</dbReference>
<keyword evidence="1" id="KW-0489">Methyltransferase</keyword>
<dbReference type="PROSITE" id="PS50865">
    <property type="entry name" value="ZF_MYND_2"/>
    <property type="match status" value="1"/>
</dbReference>
<dbReference type="GO" id="GO:0042826">
    <property type="term" value="F:histone deacetylase binding"/>
    <property type="evidence" value="ECO:0007669"/>
    <property type="project" value="TreeGrafter"/>
</dbReference>
<dbReference type="Gene3D" id="1.25.40.10">
    <property type="entry name" value="Tetratricopeptide repeat domain"/>
    <property type="match status" value="1"/>
</dbReference>
<evidence type="ECO:0000256" key="9">
    <source>
        <dbReference type="ARBA" id="ARBA00093680"/>
    </source>
</evidence>
<keyword evidence="5 10" id="KW-0863">Zinc-finger</keyword>
<dbReference type="InterPro" id="IPR011990">
    <property type="entry name" value="TPR-like_helical_dom_sf"/>
</dbReference>
<dbReference type="GO" id="GO:0008757">
    <property type="term" value="F:S-adenosylmethionine-dependent methyltransferase activity"/>
    <property type="evidence" value="ECO:0007669"/>
    <property type="project" value="UniProtKB-ARBA"/>
</dbReference>
<dbReference type="GO" id="GO:0005634">
    <property type="term" value="C:nucleus"/>
    <property type="evidence" value="ECO:0007669"/>
    <property type="project" value="TreeGrafter"/>
</dbReference>
<keyword evidence="2" id="KW-0808">Transferase</keyword>
<dbReference type="InterPro" id="IPR044421">
    <property type="entry name" value="SMYD4_SET"/>
</dbReference>
<gene>
    <name evidence="13" type="primary">jg7345</name>
    <name evidence="13" type="ORF">PAEG_LOCUS13549</name>
</gene>
<evidence type="ECO:0000313" key="13">
    <source>
        <dbReference type="EMBL" id="CAH2236054.1"/>
    </source>
</evidence>
<evidence type="ECO:0000256" key="8">
    <source>
        <dbReference type="ARBA" id="ARBA00093635"/>
    </source>
</evidence>
<dbReference type="PANTHER" id="PTHR46165">
    <property type="entry name" value="SET AND MYND DOMAIN-CONTAINING PROTEIN 4"/>
    <property type="match status" value="1"/>
</dbReference>
<dbReference type="InterPro" id="IPR002893">
    <property type="entry name" value="Znf_MYND"/>
</dbReference>
<accession>A0A8S4RJN8</accession>
<dbReference type="SUPFAM" id="SSF82199">
    <property type="entry name" value="SET domain"/>
    <property type="match status" value="1"/>
</dbReference>
<dbReference type="CDD" id="cd10536">
    <property type="entry name" value="SET_SMYD4"/>
    <property type="match status" value="1"/>
</dbReference>
<evidence type="ECO:0000256" key="7">
    <source>
        <dbReference type="ARBA" id="ARBA00093423"/>
    </source>
</evidence>
<dbReference type="GO" id="GO:0008276">
    <property type="term" value="F:protein methyltransferase activity"/>
    <property type="evidence" value="ECO:0007669"/>
    <property type="project" value="UniProtKB-ARBA"/>
</dbReference>
<dbReference type="AlphaFoldDB" id="A0A8S4RJN8"/>
<evidence type="ECO:0000256" key="1">
    <source>
        <dbReference type="ARBA" id="ARBA00022603"/>
    </source>
</evidence>
<evidence type="ECO:0000256" key="2">
    <source>
        <dbReference type="ARBA" id="ARBA00022679"/>
    </source>
</evidence>
<sequence length="620" mass="71061">MIIDSCYEAIVAKLTAQGRIKEISLQLRLMDTNDKRVLFVYKIFEDLNAFPKVLDVHKNDNLSSHYRNLGNTCFQEYKHHKAWQYYNLSLLNATLKSENYCLALSNRSAVFYELEKFHECLQDIESILLLEYPKKILEKLMKRKEMCEEVLKTKAVDVELHEKLEIECVKDSRYLAASDKLEVLYTNEMGRHVIAKKDIKVGEVLAQEDPYFSLLLKSQLLCSCSYCLSRSLNLIPCDSCCLALYCSVECKNKAWQEYHSVECPLMVTLMKMDFTKLELLALRTVIRARHDHNNWNDLLKTIEAADANYNTEFRGHVKINDKWIYDSKYYASIHTLATNIDKRSISDIFQKALTAAVFLRFLEQNTMFLNVDSDEDKENIRSVVAGLLLLHIMTSPTNMHGIGTNVQGKNGEYVEEASLASAPYAFFSLLNHSCAPNVVRFNKLGSATMTLFALRPIKKGMQIFDNYGSHHGLEGRVARQESLKFQYKFTCMCEACVNNWPTYFTLASSQFTIAPPNISKAKNKILTLETIRNLKKGDVKTAGQVYKKLCIMGEMLEPYAPCMDLCDVQESIKQCLCIFEGLPNYGGTQLIEWKEMVPEGNIFCKVNNSVKDTFKAMVLH</sequence>
<dbReference type="Pfam" id="PF01753">
    <property type="entry name" value="zf-MYND"/>
    <property type="match status" value="1"/>
</dbReference>
<dbReference type="PANTHER" id="PTHR46165:SF6">
    <property type="entry name" value="SET AND MYND DOMAIN-CONTAINING PROTEIN 4-LIKE PROTEIN"/>
    <property type="match status" value="1"/>
</dbReference>
<dbReference type="Pfam" id="PF00856">
    <property type="entry name" value="SET"/>
    <property type="match status" value="1"/>
</dbReference>
<dbReference type="SUPFAM" id="SSF48452">
    <property type="entry name" value="TPR-like"/>
    <property type="match status" value="1"/>
</dbReference>
<dbReference type="GO" id="GO:0008170">
    <property type="term" value="F:N-methyltransferase activity"/>
    <property type="evidence" value="ECO:0007669"/>
    <property type="project" value="UniProtKB-ARBA"/>
</dbReference>
<dbReference type="GO" id="GO:0008270">
    <property type="term" value="F:zinc ion binding"/>
    <property type="evidence" value="ECO:0007669"/>
    <property type="project" value="UniProtKB-KW"/>
</dbReference>
<comment type="caution">
    <text evidence="13">The sequence shown here is derived from an EMBL/GenBank/DDBJ whole genome shotgun (WGS) entry which is preliminary data.</text>
</comment>